<dbReference type="PATRIC" id="fig|1156913.3.peg.5423"/>
<proteinExistence type="predicted"/>
<dbReference type="Proteomes" id="UP000013968">
    <property type="component" value="Chromosome"/>
</dbReference>
<organism evidence="1 2">
    <name type="scientific">Amycolatopsis keratiniphila</name>
    <dbReference type="NCBI Taxonomy" id="129921"/>
    <lineage>
        <taxon>Bacteria</taxon>
        <taxon>Bacillati</taxon>
        <taxon>Actinomycetota</taxon>
        <taxon>Actinomycetes</taxon>
        <taxon>Pseudonocardiales</taxon>
        <taxon>Pseudonocardiaceae</taxon>
        <taxon>Amycolatopsis</taxon>
        <taxon>Amycolatopsis japonica group</taxon>
    </lineage>
</organism>
<dbReference type="Pfam" id="PF03995">
    <property type="entry name" value="Inhibitor_I36"/>
    <property type="match status" value="1"/>
</dbReference>
<keyword evidence="2" id="KW-1185">Reference proteome</keyword>
<dbReference type="HOGENOM" id="CLU_2056433_0_0_11"/>
<name>R4SX74_9PSEU</name>
<dbReference type="EMBL" id="CP003410">
    <property type="protein sequence ID" value="AGM07909.1"/>
    <property type="molecule type" value="Genomic_DNA"/>
</dbReference>
<evidence type="ECO:0008006" key="3">
    <source>
        <dbReference type="Google" id="ProtNLM"/>
    </source>
</evidence>
<accession>R4SX74</accession>
<evidence type="ECO:0000313" key="1">
    <source>
        <dbReference type="EMBL" id="AGM07909.1"/>
    </source>
</evidence>
<gene>
    <name evidence="1" type="ORF">AORI_5326</name>
</gene>
<evidence type="ECO:0000313" key="2">
    <source>
        <dbReference type="Proteomes" id="UP000013968"/>
    </source>
</evidence>
<sequence>MLPLTVMLSVATALTPIQTGSPAAPDCGFHEICVWSGTDYTGTKAFVESVGTPCLTASSLGLPAIRSVDDNHEYKVVTLFSDTACAVAATPHYVGPTDSARSVTPAARSVQLMPLPSVR</sequence>
<dbReference type="KEGG" id="aoi:AORI_5326"/>
<dbReference type="AlphaFoldDB" id="R4SX74"/>
<dbReference type="RefSeq" id="WP_016335650.1">
    <property type="nucleotide sequence ID" value="NC_021252.1"/>
</dbReference>
<protein>
    <recommendedName>
        <fullName evidence="3">Peptidase inhibitor family I36</fullName>
    </recommendedName>
</protein>
<reference evidence="1 2" key="1">
    <citation type="journal article" date="2013" name="BMC Genomics">
        <title>ContigScape: a Cytoscape plugin facilitating microbial genome gap closing.</title>
        <authorList>
            <person name="Tang B."/>
            <person name="Wang Q."/>
            <person name="Yang M."/>
            <person name="Xie F."/>
            <person name="Zhu Y."/>
            <person name="Zhuo Y."/>
            <person name="Wang S."/>
            <person name="Gao H."/>
            <person name="Ding X."/>
            <person name="Zhang L."/>
            <person name="Zhao G."/>
            <person name="Zheng H."/>
        </authorList>
    </citation>
    <scope>NUCLEOTIDE SEQUENCE [LARGE SCALE GENOMIC DNA]</scope>
    <source>
        <strain evidence="1 2">HCCB10007</strain>
    </source>
</reference>